<feature type="transmembrane region" description="Helical" evidence="1">
    <location>
        <begin position="71"/>
        <end position="94"/>
    </location>
</feature>
<evidence type="ECO:0000313" key="2">
    <source>
        <dbReference type="EMBL" id="RBL89051.1"/>
    </source>
</evidence>
<keyword evidence="3" id="KW-1185">Reference proteome</keyword>
<protein>
    <submittedName>
        <fullName evidence="2">TIGR00341 family protein</fullName>
    </submittedName>
</protein>
<organism evidence="2 3">
    <name type="scientific">Chitinophaga flava</name>
    <dbReference type="NCBI Taxonomy" id="2259036"/>
    <lineage>
        <taxon>Bacteria</taxon>
        <taxon>Pseudomonadati</taxon>
        <taxon>Bacteroidota</taxon>
        <taxon>Chitinophagia</taxon>
        <taxon>Chitinophagales</taxon>
        <taxon>Chitinophagaceae</taxon>
        <taxon>Chitinophaga</taxon>
    </lineage>
</organism>
<dbReference type="RefSeq" id="WP_113617795.1">
    <property type="nucleotide sequence ID" value="NZ_QFFJ01000002.1"/>
</dbReference>
<dbReference type="PANTHER" id="PTHR20992">
    <property type="entry name" value="AT15442P-RELATED"/>
    <property type="match status" value="1"/>
</dbReference>
<keyword evidence="1" id="KW-1133">Transmembrane helix</keyword>
<feature type="transmembrane region" description="Helical" evidence="1">
    <location>
        <begin position="193"/>
        <end position="217"/>
    </location>
</feature>
<evidence type="ECO:0000256" key="1">
    <source>
        <dbReference type="SAM" id="Phobius"/>
    </source>
</evidence>
<comment type="caution">
    <text evidence="2">The sequence shown here is derived from an EMBL/GenBank/DDBJ whole genome shotgun (WGS) entry which is preliminary data.</text>
</comment>
<feature type="transmembrane region" description="Helical" evidence="1">
    <location>
        <begin position="166"/>
        <end position="187"/>
    </location>
</feature>
<dbReference type="EMBL" id="QFFJ01000002">
    <property type="protein sequence ID" value="RBL89051.1"/>
    <property type="molecule type" value="Genomic_DNA"/>
</dbReference>
<gene>
    <name evidence="2" type="ORF">DF182_21165</name>
</gene>
<dbReference type="Proteomes" id="UP000253410">
    <property type="component" value="Unassembled WGS sequence"/>
</dbReference>
<dbReference type="Pfam" id="PF04087">
    <property type="entry name" value="DUF389"/>
    <property type="match status" value="1"/>
</dbReference>
<dbReference type="PANTHER" id="PTHR20992:SF9">
    <property type="entry name" value="AT15442P-RELATED"/>
    <property type="match status" value="1"/>
</dbReference>
<dbReference type="NCBIfam" id="TIGR00341">
    <property type="entry name" value="TIGR00341 family protein"/>
    <property type="match status" value="1"/>
</dbReference>
<dbReference type="AlphaFoldDB" id="A0A365XSR2"/>
<dbReference type="InterPro" id="IPR005240">
    <property type="entry name" value="DUF389"/>
</dbReference>
<sequence length="445" mass="50426">MKRSHRESRLWRKIRITVQRQFNLYLDKANDEEVIIGITKSSEFKGANLWTLIFAIFIASIGLNVNSTAVIIGAMLISPLMGPIMGIGLSVGISDFDLLKKSSRNLLIATMISIATSTLYFLITPLHDAQSELLARTTPSVWDVFIAFLGGLAGIVGATRQEKSNVIPGVAIATALMPPLCTAGFGLASGNLLYFAGALYLYFINSIFICLSTLLIVRFLKFRKKRFEDKRYEQKVSRYILIVTIITVVPSIYLAYRIVDKSIFENNARHFVREEFNFSNTQVVNRNFIYRPQQKEINLLLIGAELADSAISRIRKRMGQYHLEQTQLVVYQGLNTKQEVDFSQIKASILEDVFRQDSSRKTTTTNTPVHPPLPDITNEFKALFPFCQYYAASDMIFRRPDSSSQDTITVVMAGFTRKINQAEKTRVQRWLKYRLAADSVKLVIQ</sequence>
<feature type="transmembrane region" description="Helical" evidence="1">
    <location>
        <begin position="106"/>
        <end position="127"/>
    </location>
</feature>
<feature type="transmembrane region" description="Helical" evidence="1">
    <location>
        <begin position="47"/>
        <end position="65"/>
    </location>
</feature>
<reference evidence="2 3" key="1">
    <citation type="submission" date="2018-05" db="EMBL/GenBank/DDBJ databases">
        <title>Chitinophaga sp. K3CV102501T nov., isolated from isolated from a monsoon evergreen broad-leaved forest soil.</title>
        <authorList>
            <person name="Lv Y."/>
        </authorList>
    </citation>
    <scope>NUCLEOTIDE SEQUENCE [LARGE SCALE GENOMIC DNA]</scope>
    <source>
        <strain evidence="2 3">GDMCC 1.1325</strain>
    </source>
</reference>
<feature type="transmembrane region" description="Helical" evidence="1">
    <location>
        <begin position="238"/>
        <end position="256"/>
    </location>
</feature>
<keyword evidence="1" id="KW-0812">Transmembrane</keyword>
<feature type="transmembrane region" description="Helical" evidence="1">
    <location>
        <begin position="139"/>
        <end position="159"/>
    </location>
</feature>
<proteinExistence type="predicted"/>
<dbReference type="OrthoDB" id="9790659at2"/>
<name>A0A365XSR2_9BACT</name>
<evidence type="ECO:0000313" key="3">
    <source>
        <dbReference type="Proteomes" id="UP000253410"/>
    </source>
</evidence>
<accession>A0A365XSR2</accession>
<keyword evidence="1" id="KW-0472">Membrane</keyword>